<dbReference type="PANTHER" id="PTHR11783">
    <property type="entry name" value="SULFOTRANSFERASE SULT"/>
    <property type="match status" value="1"/>
</dbReference>
<evidence type="ECO:0000313" key="5">
    <source>
        <dbReference type="Proteomes" id="UP000649617"/>
    </source>
</evidence>
<dbReference type="Proteomes" id="UP000649617">
    <property type="component" value="Unassembled WGS sequence"/>
</dbReference>
<name>A0A812W6B8_SYMPI</name>
<dbReference type="SUPFAM" id="SSF52540">
    <property type="entry name" value="P-loop containing nucleoside triphosphate hydrolases"/>
    <property type="match status" value="1"/>
</dbReference>
<keyword evidence="5" id="KW-1185">Reference proteome</keyword>
<keyword evidence="2" id="KW-0808">Transferase</keyword>
<dbReference type="EMBL" id="CAJNIZ010043480">
    <property type="protein sequence ID" value="CAE7661161.1"/>
    <property type="molecule type" value="Genomic_DNA"/>
</dbReference>
<evidence type="ECO:0000256" key="1">
    <source>
        <dbReference type="ARBA" id="ARBA00005771"/>
    </source>
</evidence>
<gene>
    <name evidence="4" type="ORF">SPIL2461_LOCUS17936</name>
</gene>
<sequence>MSIDSLHKLDGGLVDRLRLFNLNAFHKFAPVLLGYTMDMPFAFGRIPFEPHPSDVFLVGVMGSGITMLTQVAHGLRSKGDMSFDDINEVVPWFHAAQICGQDLDALQPYKPRLFKTHQLHEKLPEDAKFVVLFRDPRKIFLTRYRRYCNSSWTDYARVPRGAISLENFAVGIFGHESGNEVWKFIRLFLAFEDLVEQPEDQIRRIGKFISPHGRLSEDVLTVAQNQSTRKFMQEHISQFDDHFVLKHLKPFEEVPLEFMNLKLGVHAAVL</sequence>
<accession>A0A812W6B8</accession>
<organism evidence="4 5">
    <name type="scientific">Symbiodinium pilosum</name>
    <name type="common">Dinoflagellate</name>
    <dbReference type="NCBI Taxonomy" id="2952"/>
    <lineage>
        <taxon>Eukaryota</taxon>
        <taxon>Sar</taxon>
        <taxon>Alveolata</taxon>
        <taxon>Dinophyceae</taxon>
        <taxon>Suessiales</taxon>
        <taxon>Symbiodiniaceae</taxon>
        <taxon>Symbiodinium</taxon>
    </lineage>
</organism>
<feature type="domain" description="Sulfotransferase" evidence="3">
    <location>
        <begin position="52"/>
        <end position="212"/>
    </location>
</feature>
<reference evidence="4" key="1">
    <citation type="submission" date="2021-02" db="EMBL/GenBank/DDBJ databases">
        <authorList>
            <person name="Dougan E. K."/>
            <person name="Rhodes N."/>
            <person name="Thang M."/>
            <person name="Chan C."/>
        </authorList>
    </citation>
    <scope>NUCLEOTIDE SEQUENCE</scope>
</reference>
<comment type="caution">
    <text evidence="4">The sequence shown here is derived from an EMBL/GenBank/DDBJ whole genome shotgun (WGS) entry which is preliminary data.</text>
</comment>
<dbReference type="InterPro" id="IPR027417">
    <property type="entry name" value="P-loop_NTPase"/>
</dbReference>
<comment type="similarity">
    <text evidence="1">Belongs to the sulfotransferase 1 family.</text>
</comment>
<protein>
    <recommendedName>
        <fullName evidence="3">Sulfotransferase domain-containing protein</fullName>
    </recommendedName>
</protein>
<dbReference type="AlphaFoldDB" id="A0A812W6B8"/>
<dbReference type="GO" id="GO:0008146">
    <property type="term" value="F:sulfotransferase activity"/>
    <property type="evidence" value="ECO:0007669"/>
    <property type="project" value="InterPro"/>
</dbReference>
<evidence type="ECO:0000256" key="2">
    <source>
        <dbReference type="ARBA" id="ARBA00022679"/>
    </source>
</evidence>
<evidence type="ECO:0000313" key="4">
    <source>
        <dbReference type="EMBL" id="CAE7661161.1"/>
    </source>
</evidence>
<dbReference type="Pfam" id="PF00685">
    <property type="entry name" value="Sulfotransfer_1"/>
    <property type="match status" value="1"/>
</dbReference>
<proteinExistence type="inferred from homology"/>
<dbReference type="Gene3D" id="3.40.50.300">
    <property type="entry name" value="P-loop containing nucleotide triphosphate hydrolases"/>
    <property type="match status" value="1"/>
</dbReference>
<dbReference type="OrthoDB" id="440871at2759"/>
<evidence type="ECO:0000259" key="3">
    <source>
        <dbReference type="Pfam" id="PF00685"/>
    </source>
</evidence>
<dbReference type="InterPro" id="IPR000863">
    <property type="entry name" value="Sulfotransferase_dom"/>
</dbReference>